<dbReference type="InterPro" id="IPR036249">
    <property type="entry name" value="Thioredoxin-like_sf"/>
</dbReference>
<dbReference type="RefSeq" id="WP_130410957.1">
    <property type="nucleotide sequence ID" value="NZ_SHKX01000010.1"/>
</dbReference>
<accession>A0A4Q7ZAY7</accession>
<evidence type="ECO:0000313" key="3">
    <source>
        <dbReference type="Proteomes" id="UP000292423"/>
    </source>
</evidence>
<dbReference type="Gene3D" id="3.40.30.10">
    <property type="entry name" value="Glutaredoxin"/>
    <property type="match status" value="1"/>
</dbReference>
<reference evidence="2 3" key="1">
    <citation type="submission" date="2019-02" db="EMBL/GenBank/DDBJ databases">
        <title>Genomic Encyclopedia of Type Strains, Phase IV (KMG-IV): sequencing the most valuable type-strain genomes for metagenomic binning, comparative biology and taxonomic classification.</title>
        <authorList>
            <person name="Goeker M."/>
        </authorList>
    </citation>
    <scope>NUCLEOTIDE SEQUENCE [LARGE SCALE GENOMIC DNA]</scope>
    <source>
        <strain evidence="2 3">DSM 105135</strain>
    </source>
</reference>
<dbReference type="GO" id="GO:0016491">
    <property type="term" value="F:oxidoreductase activity"/>
    <property type="evidence" value="ECO:0007669"/>
    <property type="project" value="InterPro"/>
</dbReference>
<protein>
    <recommendedName>
        <fullName evidence="1">DSBA-like thioredoxin domain-containing protein</fullName>
    </recommendedName>
</protein>
<organism evidence="2 3">
    <name type="scientific">Fluviicoccus keumensis</name>
    <dbReference type="NCBI Taxonomy" id="1435465"/>
    <lineage>
        <taxon>Bacteria</taxon>
        <taxon>Pseudomonadati</taxon>
        <taxon>Pseudomonadota</taxon>
        <taxon>Gammaproteobacteria</taxon>
        <taxon>Moraxellales</taxon>
        <taxon>Moraxellaceae</taxon>
        <taxon>Fluviicoccus</taxon>
    </lineage>
</organism>
<evidence type="ECO:0000259" key="1">
    <source>
        <dbReference type="Pfam" id="PF01323"/>
    </source>
</evidence>
<dbReference type="InterPro" id="IPR001853">
    <property type="entry name" value="DSBA-like_thioredoxin_dom"/>
</dbReference>
<dbReference type="SUPFAM" id="SSF52833">
    <property type="entry name" value="Thioredoxin-like"/>
    <property type="match status" value="1"/>
</dbReference>
<dbReference type="OrthoDB" id="5244108at2"/>
<dbReference type="AlphaFoldDB" id="A0A4Q7ZAY7"/>
<evidence type="ECO:0000313" key="2">
    <source>
        <dbReference type="EMBL" id="RZU47738.1"/>
    </source>
</evidence>
<sequence length="439" mass="49527">MPLQRRLLQPLYSRVLTSPATRRAWRSMQDWLGRISRRPLRLTVWLRLDDPQCALLAQMLPQLLDHYPLELDLRVLPPLSEHDPHATIDAWHLAQFYQLRFHSLTPPAPEDCWLGCRILLATTNLSQEERLVLLRQLFACVWEHQHSKLATLALRFPPEDEESALERMAAEQEECSRTPGVASGALAFGNEYFQGLDDLPELVSRLEAANLNRLEHTPGVGPAVFPDTGFLITDSEMLATVRAQRYRLDFYFCFCDPYSYLNLEGLFALADHYSLRLRLFPVTIPRTGRVAARPLPPAGLLWQSARHASLRQREFGDVCLPDAAGLRYCHALMAHAERLGRDREMAESLLASIWARGRDLSYRPHLLAALREAGFDKTDPDNVLTSLPANIVERHGAAWQSLELPSLPGLVLNSGAGIALCGADRLWALDMALADTLNK</sequence>
<feature type="domain" description="DSBA-like thioredoxin" evidence="1">
    <location>
        <begin position="248"/>
        <end position="433"/>
    </location>
</feature>
<proteinExistence type="predicted"/>
<comment type="caution">
    <text evidence="2">The sequence shown here is derived from an EMBL/GenBank/DDBJ whole genome shotgun (WGS) entry which is preliminary data.</text>
</comment>
<keyword evidence="3" id="KW-1185">Reference proteome</keyword>
<dbReference type="EMBL" id="SHKX01000010">
    <property type="protein sequence ID" value="RZU47738.1"/>
    <property type="molecule type" value="Genomic_DNA"/>
</dbReference>
<dbReference type="Pfam" id="PF01323">
    <property type="entry name" value="DSBA"/>
    <property type="match status" value="1"/>
</dbReference>
<gene>
    <name evidence="2" type="ORF">EV700_0705</name>
</gene>
<name>A0A4Q7ZAY7_9GAMM</name>
<dbReference type="Proteomes" id="UP000292423">
    <property type="component" value="Unassembled WGS sequence"/>
</dbReference>